<accession>A0A7S1DTL7</accession>
<feature type="region of interest" description="Disordered" evidence="1">
    <location>
        <begin position="92"/>
        <end position="161"/>
    </location>
</feature>
<feature type="compositionally biased region" description="Polar residues" evidence="1">
    <location>
        <begin position="94"/>
        <end position="103"/>
    </location>
</feature>
<organism evidence="2">
    <name type="scientific">Hemiselmis andersenii</name>
    <name type="common">Cryptophyte alga</name>
    <dbReference type="NCBI Taxonomy" id="464988"/>
    <lineage>
        <taxon>Eukaryota</taxon>
        <taxon>Cryptophyceae</taxon>
        <taxon>Cryptomonadales</taxon>
        <taxon>Hemiselmidaceae</taxon>
        <taxon>Hemiselmis</taxon>
    </lineage>
</organism>
<reference evidence="2" key="1">
    <citation type="submission" date="2021-01" db="EMBL/GenBank/DDBJ databases">
        <authorList>
            <person name="Corre E."/>
            <person name="Pelletier E."/>
            <person name="Niang G."/>
            <person name="Scheremetjew M."/>
            <person name="Finn R."/>
            <person name="Kale V."/>
            <person name="Holt S."/>
            <person name="Cochrane G."/>
            <person name="Meng A."/>
            <person name="Brown T."/>
            <person name="Cohen L."/>
        </authorList>
    </citation>
    <scope>NUCLEOTIDE SEQUENCE</scope>
    <source>
        <strain evidence="2">CCMP644</strain>
    </source>
</reference>
<name>A0A7S1DTL7_HEMAN</name>
<evidence type="ECO:0000256" key="1">
    <source>
        <dbReference type="SAM" id="MobiDB-lite"/>
    </source>
</evidence>
<sequence length="538" mass="59703">MAELMRMTQAQERALVRQAAVCRIAVSRMATLQRIMLSRPDGSLSPQISHEVDSWKTRTLDLQASLAHCLTHHGRAVSDLVQEKAAASYLRQGMGSTADSSVTPEEATPEPPSRPVAKKLPSTVGLHPGPKPVSDPSKSGLLNAGGHIEGPSIRSGDGRLMPQDKVKVSSKAADKKPAAIRPVPSVQHKFEDAIEAKYRVGTYHGCPVYGAILNQEAGCYDYLGDTELHLVWDVDQSKLVGEGTNDVELVLKCVLWWKEELKHDPGFIPRGVPEDVKAEFMDYCENFDLATAFDSVMHLLLRPGAQEFTLAHPQAKWWTFTNKDREVDGQVVRDVSDDDGMVGKFQTNPHEVSGKQVVDANKYALQVLDEIASKHAGLSNQERPIIGVRGKRKDLGRVVEILQRKRRAANQDETKPITIVLIDDRFQDAYGNCQANDPRVLCHIPAFNAIQEAQKEELIEGMERILPTDTLLKFYSAFRDADKNHALVQCVDIMSDDQSMLIKKKGAPSDPFFEYTPKVLPPGKGVPQLKIFRRLLSK</sequence>
<gene>
    <name evidence="2" type="ORF">HAND00432_LOCUS11625</name>
</gene>
<proteinExistence type="predicted"/>
<dbReference type="AlphaFoldDB" id="A0A7S1DTL7"/>
<dbReference type="EMBL" id="HBFX01019165">
    <property type="protein sequence ID" value="CAD8957086.1"/>
    <property type="molecule type" value="Transcribed_RNA"/>
</dbReference>
<protein>
    <submittedName>
        <fullName evidence="2">Uncharacterized protein</fullName>
    </submittedName>
</protein>
<evidence type="ECO:0000313" key="2">
    <source>
        <dbReference type="EMBL" id="CAD8957086.1"/>
    </source>
</evidence>